<organism evidence="4 5">
    <name type="scientific">Kutzneria kofuensis</name>
    <dbReference type="NCBI Taxonomy" id="103725"/>
    <lineage>
        <taxon>Bacteria</taxon>
        <taxon>Bacillati</taxon>
        <taxon>Actinomycetota</taxon>
        <taxon>Actinomycetes</taxon>
        <taxon>Pseudonocardiales</taxon>
        <taxon>Pseudonocardiaceae</taxon>
        <taxon>Kutzneria</taxon>
    </lineage>
</organism>
<sequence>MPPTPPPLLRDVIDIKPSISTSDYVLKLAEAVTEEGSAKALKDYVITERLLDNFDEALGLIRSALDGQTSKAAYLHGSFGSGKSHFMAVLHALLRGDQAALARTEFDSVLNKHQWLDNGKKFLLVPYHMLGAKSLEQRVLGGYVSHVSALHPDAPTPQVYRTDTLFADIRRLRERIGDEKFIEGLDRPDASGSDEEDDWGDRFAWTPELLDRAMAAEQYDGGAYDDDSEEEPPKPDLVNPTTAAELRAKLVHDAMSWFPGFAKNAAEDEYGFISLDAGLSVIAAHAKSLGYDGLILFMDELILWLANRIHDQKFVSREADKITNFVEGADSRRAIPIVSFIARQRDLRDLVGEELSGAAETAIQDSLNLASGRFDKITLEDRNLPQIANARLLRPKDDEAKAKLDAAFAKAKRSGGPAVWDVLLGSEEGTTGADEESFRLTYPFSPAFMDTLVHISSALQRSRTGLKLMGQLLANHRDDARLEQLIPLGDLYEVIADGGDEPFVDKLKAEFKAADKLYRTKLRPYLLGMYDVTEEDIERYLHRPETIESAQLRQRCFSFVGDNRLICTLLLSALAPSVPALRDLTIRRLGALNHGSVVSPIPGAEVGAIKSKVGEWASRFPEIKETGTQANPGVRLELAGVDVDSVIANANVNNNPGNRKALLKRLLAEEIGFQLNEDKLGSGELTLVWRGSNRVLEVVVGKIADRDDLGDHDLEPTDKSLWRLVISLPYHDGEFGSIEDANRMLELRGLHGERPRTVAWIPAHLSAARYQDFQRLVVISYALADPRRFETQYASHLNADNRARAKALLEGQLESLTRTIKAVLKQAYGLAEKKPTDVEIGHEEHFVSLRDVPALKPPVGQPLREAARHVADKVLASQFPAHPDLDPDRTGVAVRPADVRAVFTCVRAATEASDRRVEVPAKERVLMRNIAAPLRLGTQKEAYFELSLHWRDHFLRQAKDAGATGDLSVTQLTEWLDKPERMGLEPHVANLVIASYAEMDDRVWVRSGALLDPPPELAQIKSWDALRTQPLPDESVWEQAQQRYEEIFGEKAPTLRRGRIVSQFARQILGQARNYQPHATDLVRELEKHAGLLALDDVDDSGRLALARRSLALLDALLATDKGAANSNAAAKQTVTALATFDLGSAPAARYGVSIVQAQKVAAALAGAAWDMLRLASGYGPEGEAVLDTLRGVARVDQRTASLPDALDAARKAIVSVMERSRAAVHPPVPTPPKPKPDPGSVDLTTESSHPPVPDAPAKPAGRRSTRRSGGGRTTAAQAVAELHAELNELAATEPNATIEISWRVVED</sequence>
<evidence type="ECO:0000313" key="4">
    <source>
        <dbReference type="EMBL" id="MBB5890596.1"/>
    </source>
</evidence>
<comment type="caution">
    <text evidence="4">The sequence shown here is derived from an EMBL/GenBank/DDBJ whole genome shotgun (WGS) entry which is preliminary data.</text>
</comment>
<protein>
    <recommendedName>
        <fullName evidence="6">Phage resistance protein</fullName>
    </recommendedName>
</protein>
<evidence type="ECO:0000259" key="3">
    <source>
        <dbReference type="Pfam" id="PF26382"/>
    </source>
</evidence>
<evidence type="ECO:0000256" key="1">
    <source>
        <dbReference type="SAM" id="MobiDB-lite"/>
    </source>
</evidence>
<feature type="domain" description="ATPase PglY C-terminal" evidence="3">
    <location>
        <begin position="1042"/>
        <end position="1221"/>
    </location>
</feature>
<dbReference type="Proteomes" id="UP000585638">
    <property type="component" value="Unassembled WGS sequence"/>
</dbReference>
<proteinExistence type="predicted"/>
<feature type="domain" description="ATPase PglY 5th" evidence="2">
    <location>
        <begin position="897"/>
        <end position="997"/>
    </location>
</feature>
<dbReference type="Pfam" id="PF26382">
    <property type="entry name" value="BREX_PglY_6th"/>
    <property type="match status" value="1"/>
</dbReference>
<name>A0A7W9KDM6_9PSEU</name>
<evidence type="ECO:0008006" key="6">
    <source>
        <dbReference type="Google" id="ProtNLM"/>
    </source>
</evidence>
<accession>A0A7W9KDM6</accession>
<keyword evidence="5" id="KW-1185">Reference proteome</keyword>
<dbReference type="Pfam" id="PF26381">
    <property type="entry name" value="BREX_PglY_5th"/>
    <property type="match status" value="1"/>
</dbReference>
<dbReference type="RefSeq" id="WP_184860151.1">
    <property type="nucleotide sequence ID" value="NZ_JACHIR010000001.1"/>
</dbReference>
<gene>
    <name evidence="4" type="ORF">BJ998_001792</name>
</gene>
<feature type="region of interest" description="Disordered" evidence="1">
    <location>
        <begin position="1221"/>
        <end position="1279"/>
    </location>
</feature>
<dbReference type="InterPro" id="IPR058747">
    <property type="entry name" value="PglY_C"/>
</dbReference>
<reference evidence="4 5" key="1">
    <citation type="submission" date="2020-08" db="EMBL/GenBank/DDBJ databases">
        <title>Sequencing the genomes of 1000 actinobacteria strains.</title>
        <authorList>
            <person name="Klenk H.-P."/>
        </authorList>
    </citation>
    <scope>NUCLEOTIDE SEQUENCE [LARGE SCALE GENOMIC DNA]</scope>
    <source>
        <strain evidence="4 5">DSM 43851</strain>
    </source>
</reference>
<evidence type="ECO:0000259" key="2">
    <source>
        <dbReference type="Pfam" id="PF26381"/>
    </source>
</evidence>
<dbReference type="InterPro" id="IPR058748">
    <property type="entry name" value="PglY_5th"/>
</dbReference>
<dbReference type="EMBL" id="JACHIR010000001">
    <property type="protein sequence ID" value="MBB5890596.1"/>
    <property type="molecule type" value="Genomic_DNA"/>
</dbReference>
<evidence type="ECO:0000313" key="5">
    <source>
        <dbReference type="Proteomes" id="UP000585638"/>
    </source>
</evidence>